<dbReference type="Proteomes" id="UP000005297">
    <property type="component" value="Unassembled WGS sequence"/>
</dbReference>
<evidence type="ECO:0000259" key="7">
    <source>
        <dbReference type="SMART" id="SM00278"/>
    </source>
</evidence>
<keyword evidence="2 6" id="KW-0227">DNA damage</keyword>
<accession>Q0F2I8</accession>
<dbReference type="RefSeq" id="WP_009850581.1">
    <property type="nucleotide sequence ID" value="NZ_DS022295.1"/>
</dbReference>
<dbReference type="STRING" id="314344.AL013_01625"/>
<dbReference type="InterPro" id="IPR003583">
    <property type="entry name" value="Hlx-hairpin-Hlx_DNA-bd_motif"/>
</dbReference>
<dbReference type="OrthoDB" id="5293449at2"/>
<dbReference type="GO" id="GO:0000400">
    <property type="term" value="F:four-way junction DNA binding"/>
    <property type="evidence" value="ECO:0007669"/>
    <property type="project" value="UniProtKB-UniRule"/>
</dbReference>
<dbReference type="HOGENOM" id="CLU_087936_3_0_0"/>
<keyword evidence="5 6" id="KW-0234">DNA repair</keyword>
<gene>
    <name evidence="6" type="primary">ruvA</name>
    <name evidence="8" type="ORF">SPV1_01402</name>
</gene>
<evidence type="ECO:0000256" key="6">
    <source>
        <dbReference type="HAMAP-Rule" id="MF_00031"/>
    </source>
</evidence>
<comment type="similarity">
    <text evidence="6">Belongs to the RuvA family.</text>
</comment>
<dbReference type="GO" id="GO:0005737">
    <property type="term" value="C:cytoplasm"/>
    <property type="evidence" value="ECO:0007669"/>
    <property type="project" value="UniProtKB-SubCell"/>
</dbReference>
<dbReference type="GO" id="GO:0006281">
    <property type="term" value="P:DNA repair"/>
    <property type="evidence" value="ECO:0007669"/>
    <property type="project" value="UniProtKB-UniRule"/>
</dbReference>
<dbReference type="SUPFAM" id="SSF50249">
    <property type="entry name" value="Nucleic acid-binding proteins"/>
    <property type="match status" value="1"/>
</dbReference>
<evidence type="ECO:0000256" key="2">
    <source>
        <dbReference type="ARBA" id="ARBA00022763"/>
    </source>
</evidence>
<evidence type="ECO:0000256" key="5">
    <source>
        <dbReference type="ARBA" id="ARBA00023204"/>
    </source>
</evidence>
<dbReference type="InParanoid" id="Q0F2I8"/>
<dbReference type="InterPro" id="IPR011114">
    <property type="entry name" value="RuvA_C"/>
</dbReference>
<protein>
    <recommendedName>
        <fullName evidence="6">Holliday junction branch migration complex subunit RuvA</fullName>
    </recommendedName>
</protein>
<dbReference type="eggNOG" id="COG0632">
    <property type="taxonomic scope" value="Bacteria"/>
</dbReference>
<dbReference type="EMBL" id="AATS01000002">
    <property type="protein sequence ID" value="EAU55562.1"/>
    <property type="molecule type" value="Genomic_DNA"/>
</dbReference>
<feature type="region of interest" description="Domain III" evidence="6">
    <location>
        <begin position="143"/>
        <end position="188"/>
    </location>
</feature>
<dbReference type="Pfam" id="PF07499">
    <property type="entry name" value="RuvA_C"/>
    <property type="match status" value="1"/>
</dbReference>
<dbReference type="Pfam" id="PF14520">
    <property type="entry name" value="HHH_5"/>
    <property type="match status" value="1"/>
</dbReference>
<comment type="subcellular location">
    <subcellularLocation>
        <location evidence="6">Cytoplasm</location>
    </subcellularLocation>
</comment>
<dbReference type="InterPro" id="IPR000085">
    <property type="entry name" value="RuvA"/>
</dbReference>
<evidence type="ECO:0000256" key="3">
    <source>
        <dbReference type="ARBA" id="ARBA00023125"/>
    </source>
</evidence>
<name>Q0F2I8_9PROT</name>
<dbReference type="FunCoup" id="Q0F2I8">
    <property type="interactions" value="260"/>
</dbReference>
<proteinExistence type="inferred from homology"/>
<dbReference type="SUPFAM" id="SSF47781">
    <property type="entry name" value="RuvA domain 2-like"/>
    <property type="match status" value="1"/>
</dbReference>
<dbReference type="GO" id="GO:0009379">
    <property type="term" value="C:Holliday junction helicase complex"/>
    <property type="evidence" value="ECO:0007669"/>
    <property type="project" value="InterPro"/>
</dbReference>
<keyword evidence="3 6" id="KW-0238">DNA-binding</keyword>
<keyword evidence="9" id="KW-1185">Reference proteome</keyword>
<dbReference type="Gene3D" id="2.40.50.140">
    <property type="entry name" value="Nucleic acid-binding proteins"/>
    <property type="match status" value="1"/>
</dbReference>
<dbReference type="SUPFAM" id="SSF46929">
    <property type="entry name" value="DNA helicase RuvA subunit, C-terminal domain"/>
    <property type="match status" value="1"/>
</dbReference>
<dbReference type="Pfam" id="PF01330">
    <property type="entry name" value="RuvA_N"/>
    <property type="match status" value="1"/>
</dbReference>
<comment type="caution">
    <text evidence="6">Lacks conserved residue(s) required for the propagation of feature annotation.</text>
</comment>
<dbReference type="Gene3D" id="1.10.150.20">
    <property type="entry name" value="5' to 3' exonuclease, C-terminal subdomain"/>
    <property type="match status" value="1"/>
</dbReference>
<dbReference type="GO" id="GO:0006310">
    <property type="term" value="P:DNA recombination"/>
    <property type="evidence" value="ECO:0007669"/>
    <property type="project" value="UniProtKB-UniRule"/>
</dbReference>
<feature type="region of interest" description="Domain I" evidence="6">
    <location>
        <begin position="1"/>
        <end position="64"/>
    </location>
</feature>
<evidence type="ECO:0000313" key="8">
    <source>
        <dbReference type="EMBL" id="EAU55562.1"/>
    </source>
</evidence>
<dbReference type="InterPro" id="IPR036267">
    <property type="entry name" value="RuvA_C_sf"/>
</dbReference>
<organism evidence="8 9">
    <name type="scientific">Mariprofundus ferrooxydans PV-1</name>
    <dbReference type="NCBI Taxonomy" id="314345"/>
    <lineage>
        <taxon>Bacteria</taxon>
        <taxon>Pseudomonadati</taxon>
        <taxon>Pseudomonadota</taxon>
        <taxon>Candidatius Mariprofundia</taxon>
        <taxon>Mariprofundales</taxon>
        <taxon>Mariprofundaceae</taxon>
        <taxon>Mariprofundus</taxon>
    </lineage>
</organism>
<dbReference type="CDD" id="cd14332">
    <property type="entry name" value="UBA_RuvA_C"/>
    <property type="match status" value="1"/>
</dbReference>
<dbReference type="InterPro" id="IPR012340">
    <property type="entry name" value="NA-bd_OB-fold"/>
</dbReference>
<comment type="domain">
    <text evidence="6">Has three domains with a flexible linker between the domains II and III and assumes an 'L' shape. Domain III is highly mobile and contacts RuvB.</text>
</comment>
<keyword evidence="8" id="KW-0378">Hydrolase</keyword>
<keyword evidence="8" id="KW-0347">Helicase</keyword>
<keyword evidence="8" id="KW-0547">Nucleotide-binding</keyword>
<dbReference type="InterPro" id="IPR013849">
    <property type="entry name" value="DNA_helicase_Holl-junc_RuvA_I"/>
</dbReference>
<evidence type="ECO:0000313" key="9">
    <source>
        <dbReference type="Proteomes" id="UP000005297"/>
    </source>
</evidence>
<feature type="domain" description="Helix-hairpin-helix DNA-binding motif class 1" evidence="7">
    <location>
        <begin position="108"/>
        <end position="127"/>
    </location>
</feature>
<comment type="function">
    <text evidence="6">The RuvA-RuvB-RuvC complex processes Holliday junction (HJ) DNA during genetic recombination and DNA repair, while the RuvA-RuvB complex plays an important role in the rescue of blocked DNA replication forks via replication fork reversal (RFR). RuvA specifically binds to HJ cruciform DNA, conferring on it an open structure. The RuvB hexamer acts as an ATP-dependent pump, pulling dsDNA into and through the RuvAB complex. HJ branch migration allows RuvC to scan DNA until it finds its consensus sequence, where it cleaves and resolves the cruciform DNA.</text>
</comment>
<dbReference type="GO" id="GO:0005524">
    <property type="term" value="F:ATP binding"/>
    <property type="evidence" value="ECO:0007669"/>
    <property type="project" value="InterPro"/>
</dbReference>
<dbReference type="SMART" id="SM00278">
    <property type="entry name" value="HhH1"/>
    <property type="match status" value="2"/>
</dbReference>
<dbReference type="Gene3D" id="1.10.8.10">
    <property type="entry name" value="DNA helicase RuvA subunit, C-terminal domain"/>
    <property type="match status" value="1"/>
</dbReference>
<dbReference type="AlphaFoldDB" id="Q0F2I8"/>
<evidence type="ECO:0000256" key="4">
    <source>
        <dbReference type="ARBA" id="ARBA00023172"/>
    </source>
</evidence>
<sequence length="188" mass="19899">MIGWLSGTVRALDPAGSVLLVTGGIGYDVSVSVQTLCKLRLGEAAELSIHTYVREDQITLFGFANSNEREIFRKLTSVSGIGARMALNLMGGMSIEELIGAIEHADDLAIARTPGIGKKTAQRLILELQGKLGSVAAEGGAAISNKADEVRSALTNLGYKPAQIDLALKHVEPADFESMFRAALKAMS</sequence>
<feature type="domain" description="Helix-hairpin-helix DNA-binding motif class 1" evidence="7">
    <location>
        <begin position="73"/>
        <end position="92"/>
    </location>
</feature>
<reference evidence="8 9" key="1">
    <citation type="submission" date="2006-09" db="EMBL/GenBank/DDBJ databases">
        <authorList>
            <person name="Emerson D."/>
            <person name="Ferriera S."/>
            <person name="Johnson J."/>
            <person name="Kravitz S."/>
            <person name="Halpern A."/>
            <person name="Remington K."/>
            <person name="Beeson K."/>
            <person name="Tran B."/>
            <person name="Rogers Y.-H."/>
            <person name="Friedman R."/>
            <person name="Venter J.C."/>
        </authorList>
    </citation>
    <scope>NUCLEOTIDE SEQUENCE [LARGE SCALE GENOMIC DNA]</scope>
    <source>
        <strain evidence="8 9">PV-1</strain>
    </source>
</reference>
<comment type="caution">
    <text evidence="8">The sequence shown here is derived from an EMBL/GenBank/DDBJ whole genome shotgun (WGS) entry which is preliminary data.</text>
</comment>
<dbReference type="NCBIfam" id="TIGR00084">
    <property type="entry name" value="ruvA"/>
    <property type="match status" value="1"/>
</dbReference>
<keyword evidence="4 6" id="KW-0233">DNA recombination</keyword>
<keyword evidence="8" id="KW-0067">ATP-binding</keyword>
<dbReference type="GO" id="GO:0009378">
    <property type="term" value="F:four-way junction helicase activity"/>
    <property type="evidence" value="ECO:0007669"/>
    <property type="project" value="InterPro"/>
</dbReference>
<evidence type="ECO:0000256" key="1">
    <source>
        <dbReference type="ARBA" id="ARBA00022490"/>
    </source>
</evidence>
<keyword evidence="1 6" id="KW-0963">Cytoplasm</keyword>
<dbReference type="GO" id="GO:0048476">
    <property type="term" value="C:Holliday junction resolvase complex"/>
    <property type="evidence" value="ECO:0007669"/>
    <property type="project" value="UniProtKB-UniRule"/>
</dbReference>
<dbReference type="InterPro" id="IPR010994">
    <property type="entry name" value="RuvA_2-like"/>
</dbReference>
<comment type="subunit">
    <text evidence="6">Homotetramer. Forms an RuvA(8)-RuvB(12)-Holliday junction (HJ) complex. HJ DNA is sandwiched between 2 RuvA tetramers; dsDNA enters through RuvA and exits via RuvB. An RuvB hexamer assembles on each DNA strand where it exits the tetramer. Each RuvB hexamer is contacted by two RuvA subunits (via domain III) on 2 adjacent RuvB subunits; this complex drives branch migration. In the full resolvosome a probable DNA-RuvA(4)-RuvB(12)-RuvC(2) complex forms which resolves the HJ.</text>
</comment>
<dbReference type="HAMAP" id="MF_00031">
    <property type="entry name" value="DNA_HJ_migration_RuvA"/>
    <property type="match status" value="1"/>
</dbReference>